<gene>
    <name evidence="4" type="ORF">S06H3_12079</name>
</gene>
<dbReference type="InterPro" id="IPR028364">
    <property type="entry name" value="Ribosomal_uL1/biogenesis"/>
</dbReference>
<dbReference type="GO" id="GO:1990904">
    <property type="term" value="C:ribonucleoprotein complex"/>
    <property type="evidence" value="ECO:0007669"/>
    <property type="project" value="UniProtKB-KW"/>
</dbReference>
<sequence length="83" mass="8785">MGDARKGRVEFRLDRTSIIHVPLGKVSFDGDRLMGNLVAVIEAVVKAKPSGAKGQYVKTASLTTTMGPGIELDLKPTLSLSSS</sequence>
<evidence type="ECO:0000256" key="1">
    <source>
        <dbReference type="ARBA" id="ARBA00010531"/>
    </source>
</evidence>
<dbReference type="SUPFAM" id="SSF56808">
    <property type="entry name" value="Ribosomal protein L1"/>
    <property type="match status" value="1"/>
</dbReference>
<protein>
    <recommendedName>
        <fullName evidence="5">Ribosomal protein L1</fullName>
    </recommendedName>
</protein>
<name>X1MG90_9ZZZZ</name>
<comment type="similarity">
    <text evidence="1">Belongs to the universal ribosomal protein uL1 family.</text>
</comment>
<dbReference type="PANTHER" id="PTHR36427">
    <property type="entry name" value="54S RIBOSOMAL PROTEIN L1, MITOCHONDRIAL"/>
    <property type="match status" value="1"/>
</dbReference>
<evidence type="ECO:0000313" key="4">
    <source>
        <dbReference type="EMBL" id="GAI05389.1"/>
    </source>
</evidence>
<dbReference type="Gene3D" id="3.30.190.20">
    <property type="match status" value="1"/>
</dbReference>
<dbReference type="AlphaFoldDB" id="X1MG90"/>
<organism evidence="4">
    <name type="scientific">marine sediment metagenome</name>
    <dbReference type="NCBI Taxonomy" id="412755"/>
    <lineage>
        <taxon>unclassified sequences</taxon>
        <taxon>metagenomes</taxon>
        <taxon>ecological metagenomes</taxon>
    </lineage>
</organism>
<keyword evidence="2" id="KW-0689">Ribosomal protein</keyword>
<reference evidence="4" key="1">
    <citation type="journal article" date="2014" name="Front. Microbiol.">
        <title>High frequency of phylogenetically diverse reductive dehalogenase-homologous genes in deep subseafloor sedimentary metagenomes.</title>
        <authorList>
            <person name="Kawai M."/>
            <person name="Futagami T."/>
            <person name="Toyoda A."/>
            <person name="Takaki Y."/>
            <person name="Nishi S."/>
            <person name="Hori S."/>
            <person name="Arai W."/>
            <person name="Tsubouchi T."/>
            <person name="Morono Y."/>
            <person name="Uchiyama I."/>
            <person name="Ito T."/>
            <person name="Fujiyama A."/>
            <person name="Inagaki F."/>
            <person name="Takami H."/>
        </authorList>
    </citation>
    <scope>NUCLEOTIDE SEQUENCE</scope>
    <source>
        <strain evidence="4">Expedition CK06-06</strain>
    </source>
</reference>
<proteinExistence type="inferred from homology"/>
<dbReference type="EMBL" id="BARV01005933">
    <property type="protein sequence ID" value="GAI05389.1"/>
    <property type="molecule type" value="Genomic_DNA"/>
</dbReference>
<dbReference type="Pfam" id="PF00687">
    <property type="entry name" value="Ribosomal_L1"/>
    <property type="match status" value="1"/>
</dbReference>
<dbReference type="PANTHER" id="PTHR36427:SF3">
    <property type="entry name" value="LARGE RIBOSOMAL SUBUNIT PROTEIN UL1M"/>
    <property type="match status" value="1"/>
</dbReference>
<evidence type="ECO:0008006" key="5">
    <source>
        <dbReference type="Google" id="ProtNLM"/>
    </source>
</evidence>
<keyword evidence="3" id="KW-0687">Ribonucleoprotein</keyword>
<dbReference type="InterPro" id="IPR023674">
    <property type="entry name" value="Ribosomal_uL1-like"/>
</dbReference>
<evidence type="ECO:0000256" key="3">
    <source>
        <dbReference type="ARBA" id="ARBA00023274"/>
    </source>
</evidence>
<accession>X1MG90</accession>
<evidence type="ECO:0000256" key="2">
    <source>
        <dbReference type="ARBA" id="ARBA00022980"/>
    </source>
</evidence>
<dbReference type="GO" id="GO:0005840">
    <property type="term" value="C:ribosome"/>
    <property type="evidence" value="ECO:0007669"/>
    <property type="project" value="UniProtKB-KW"/>
</dbReference>
<comment type="caution">
    <text evidence="4">The sequence shown here is derived from an EMBL/GenBank/DDBJ whole genome shotgun (WGS) entry which is preliminary data.</text>
</comment>